<reference evidence="1" key="1">
    <citation type="submission" date="2020-11" db="EMBL/GenBank/DDBJ databases">
        <authorList>
            <person name="Davenport K.M."/>
            <person name="Bickhart D.M."/>
            <person name="Smith T.P.L."/>
            <person name="Murdoch B.M."/>
            <person name="Rosen B.D."/>
        </authorList>
    </citation>
    <scope>NUCLEOTIDE SEQUENCE [LARGE SCALE GENOMIC DNA]</scope>
    <source>
        <strain evidence="1">OAR_USU_Benz2616</strain>
    </source>
</reference>
<accession>A0AC11D8W8</accession>
<organism evidence="1">
    <name type="scientific">Ovis aries</name>
    <name type="common">Sheep</name>
    <dbReference type="NCBI Taxonomy" id="9940"/>
    <lineage>
        <taxon>Eukaryota</taxon>
        <taxon>Metazoa</taxon>
        <taxon>Chordata</taxon>
        <taxon>Craniata</taxon>
        <taxon>Vertebrata</taxon>
        <taxon>Euteleostomi</taxon>
        <taxon>Mammalia</taxon>
        <taxon>Eutheria</taxon>
        <taxon>Laurasiatheria</taxon>
        <taxon>Artiodactyla</taxon>
        <taxon>Ruminantia</taxon>
        <taxon>Pecora</taxon>
        <taxon>Bovidae</taxon>
        <taxon>Caprinae</taxon>
        <taxon>Ovis</taxon>
    </lineage>
</organism>
<dbReference type="Ensembl" id="ENSOART00020059384.1">
    <property type="protein sequence ID" value="ENSOARP00020041427.1"/>
    <property type="gene ID" value="ENSOARG00020032845.1"/>
</dbReference>
<evidence type="ECO:0000313" key="1">
    <source>
        <dbReference type="Ensembl" id="ENSOARP00020041427.1"/>
    </source>
</evidence>
<sequence length="305" mass="34925">EELGVPPTPAPSRAPRWTLSVGAQVAREGPERRSRLSCAAQTREAEGALPWDSVARAVLRGVLAPPRRVVSRSWLVGTNCRSSLLIWVLLRFGDSSRQRRATHLSSRKSWGLRSPEPAGILPLSQTRTALGWRASFLAAGLERRVQTWLLAVPRLLRECGPPEGLRPPRRCLIIAFDELRTDFKSPIDQCNPLHARERLRNIERICFLLRKLVLPEYSIHSLFCIMFLCAQEWLTLGLNVPLLFYHFWRYFHCPADSSELAYDPPVVMNADTLSYCQKEAWCKLAFYLLSFFYYLYCMIYTLVSS</sequence>
<reference evidence="1" key="3">
    <citation type="submission" date="2025-09" db="UniProtKB">
        <authorList>
            <consortium name="Ensembl"/>
        </authorList>
    </citation>
    <scope>IDENTIFICATION</scope>
</reference>
<proteinExistence type="predicted"/>
<gene>
    <name evidence="1" type="primary">CNIH3</name>
</gene>
<reference evidence="1" key="2">
    <citation type="submission" date="2025-08" db="UniProtKB">
        <authorList>
            <consortium name="Ensembl"/>
        </authorList>
    </citation>
    <scope>IDENTIFICATION</scope>
</reference>
<name>A0AC11D8W8_SHEEP</name>
<protein>
    <submittedName>
        <fullName evidence="1">Uncharacterized protein</fullName>
    </submittedName>
</protein>